<dbReference type="STRING" id="1238182.C882_2590"/>
<dbReference type="GO" id="GO:0003700">
    <property type="term" value="F:DNA-binding transcription factor activity"/>
    <property type="evidence" value="ECO:0007669"/>
    <property type="project" value="TreeGrafter"/>
</dbReference>
<dbReference type="PRINTS" id="PR00103">
    <property type="entry name" value="CAMPKINASE"/>
</dbReference>
<dbReference type="Proteomes" id="UP000009881">
    <property type="component" value="Unassembled WGS sequence"/>
</dbReference>
<organism evidence="3 4">
    <name type="scientific">Caenispirillum salinarum AK4</name>
    <dbReference type="NCBI Taxonomy" id="1238182"/>
    <lineage>
        <taxon>Bacteria</taxon>
        <taxon>Pseudomonadati</taxon>
        <taxon>Pseudomonadota</taxon>
        <taxon>Alphaproteobacteria</taxon>
        <taxon>Rhodospirillales</taxon>
        <taxon>Novispirillaceae</taxon>
        <taxon>Caenispirillum</taxon>
    </lineage>
</organism>
<dbReference type="GO" id="GO:0005829">
    <property type="term" value="C:cytosol"/>
    <property type="evidence" value="ECO:0007669"/>
    <property type="project" value="TreeGrafter"/>
</dbReference>
<feature type="domain" description="Cyclic nucleotide-binding" evidence="2">
    <location>
        <begin position="1"/>
        <end position="104"/>
    </location>
</feature>
<dbReference type="InterPro" id="IPR014710">
    <property type="entry name" value="RmlC-like_jellyroll"/>
</dbReference>
<accession>K9HWA8</accession>
<dbReference type="PANTHER" id="PTHR24567:SF74">
    <property type="entry name" value="HTH-TYPE TRANSCRIPTIONAL REGULATOR ARCR"/>
    <property type="match status" value="1"/>
</dbReference>
<evidence type="ECO:0000259" key="2">
    <source>
        <dbReference type="PROSITE" id="PS50042"/>
    </source>
</evidence>
<dbReference type="Gene3D" id="1.25.40.10">
    <property type="entry name" value="Tetratricopeptide repeat domain"/>
    <property type="match status" value="1"/>
</dbReference>
<dbReference type="InterPro" id="IPR050397">
    <property type="entry name" value="Env_Response_Regulators"/>
</dbReference>
<gene>
    <name evidence="3" type="ORF">C882_2590</name>
</gene>
<evidence type="ECO:0000313" key="3">
    <source>
        <dbReference type="EMBL" id="EKV32511.1"/>
    </source>
</evidence>
<dbReference type="InterPro" id="IPR018490">
    <property type="entry name" value="cNMP-bd_dom_sf"/>
</dbReference>
<dbReference type="CDD" id="cd00038">
    <property type="entry name" value="CAP_ED"/>
    <property type="match status" value="1"/>
</dbReference>
<dbReference type="eggNOG" id="COG0457">
    <property type="taxonomic scope" value="Bacteria"/>
</dbReference>
<evidence type="ECO:0000313" key="4">
    <source>
        <dbReference type="Proteomes" id="UP000009881"/>
    </source>
</evidence>
<dbReference type="SUPFAM" id="SSF51206">
    <property type="entry name" value="cAMP-binding domain-like"/>
    <property type="match status" value="1"/>
</dbReference>
<dbReference type="PANTHER" id="PTHR24567">
    <property type="entry name" value="CRP FAMILY TRANSCRIPTIONAL REGULATORY PROTEIN"/>
    <property type="match status" value="1"/>
</dbReference>
<name>K9HWA8_9PROT</name>
<dbReference type="PROSITE" id="PS50042">
    <property type="entry name" value="CNMP_BINDING_3"/>
    <property type="match status" value="1"/>
</dbReference>
<dbReference type="Pfam" id="PF00027">
    <property type="entry name" value="cNMP_binding"/>
    <property type="match status" value="1"/>
</dbReference>
<sequence>MKTRKFKDGEIIYAEGDRSDSAYIVQSGRVDLYHDSRAGPVLMGTATRDELFGELGLLDNSPRTATAYASGDVAVKVIPRREFLRRIEDDPATAMKVMSKLAQRLRETDDRAAISYWGGDEGGSAGSGRRRRSGETTNLPVPVDAYGLPELSVLAEPRRPTLLARLFGRWRSSSGEKRDGAVRPFEVLVAPFANDPEDTQRPHLIAWLEQLEGFSVRAHGTPLPAEADLLLMPGEQARRANASAQRWLAEERADLVLWGAVDGEGRMDRIHMTAASLSEEERAGRPHPLLWLPVPCYFDESWAALVQSVVMAAIEPRGEAQAQTLAARLPGWLEAARVFIDTPVDGLYQIETAQIFACYGIACAAAGTLSPGTGLQEYGADVLRAAIEWTPQEDAEVWYCLQRQLALVYQAVGERTGNAEYLHAAAEGFRNAIYGTERSVAPVEWAGLHNRLGTVLFRLDMTEGNVDALREAVGAFQHALTVFTRGNFPWHWADVMHNVSQVLQVYGDQHKNQEVLERAVGTSRNALTVRDPSTTPILWAASRNSLGTALFLLAKHTRDPKPLDQAVACFTDAVEVYRGHGAGMLARVAEKNLGRAEGLLRRLGGEVAAREATDGSG</sequence>
<keyword evidence="4" id="KW-1185">Reference proteome</keyword>
<evidence type="ECO:0000256" key="1">
    <source>
        <dbReference type="SAM" id="MobiDB-lite"/>
    </source>
</evidence>
<dbReference type="InterPro" id="IPR011990">
    <property type="entry name" value="TPR-like_helical_dom_sf"/>
</dbReference>
<dbReference type="PROSITE" id="PS00889">
    <property type="entry name" value="CNMP_BINDING_2"/>
    <property type="match status" value="1"/>
</dbReference>
<dbReference type="OrthoDB" id="433986at2"/>
<dbReference type="InterPro" id="IPR000595">
    <property type="entry name" value="cNMP-bd_dom"/>
</dbReference>
<proteinExistence type="predicted"/>
<reference evidence="3 4" key="1">
    <citation type="journal article" date="2013" name="Genome Announc.">
        <title>Draft Genome Sequence of an Alphaproteobacterium, Caenispirillum salinarum AK4(T), Isolated from a Solar Saltern.</title>
        <authorList>
            <person name="Khatri I."/>
            <person name="Singh A."/>
            <person name="Korpole S."/>
            <person name="Pinnaka A.K."/>
            <person name="Subramanian S."/>
        </authorList>
    </citation>
    <scope>NUCLEOTIDE SEQUENCE [LARGE SCALE GENOMIC DNA]</scope>
    <source>
        <strain evidence="3 4">AK4</strain>
    </source>
</reference>
<dbReference type="RefSeq" id="WP_009538999.1">
    <property type="nucleotide sequence ID" value="NZ_ANHY01000003.1"/>
</dbReference>
<comment type="caution">
    <text evidence="3">The sequence shown here is derived from an EMBL/GenBank/DDBJ whole genome shotgun (WGS) entry which is preliminary data.</text>
</comment>
<dbReference type="Gene3D" id="2.60.120.10">
    <property type="entry name" value="Jelly Rolls"/>
    <property type="match status" value="1"/>
</dbReference>
<dbReference type="InterPro" id="IPR018488">
    <property type="entry name" value="cNMP-bd_CS"/>
</dbReference>
<feature type="region of interest" description="Disordered" evidence="1">
    <location>
        <begin position="116"/>
        <end position="140"/>
    </location>
</feature>
<protein>
    <recommendedName>
        <fullName evidence="2">Cyclic nucleotide-binding domain-containing protein</fullName>
    </recommendedName>
</protein>
<dbReference type="SMART" id="SM00100">
    <property type="entry name" value="cNMP"/>
    <property type="match status" value="1"/>
</dbReference>
<dbReference type="eggNOG" id="COG0664">
    <property type="taxonomic scope" value="Bacteria"/>
</dbReference>
<dbReference type="EMBL" id="ANHY01000003">
    <property type="protein sequence ID" value="EKV32511.1"/>
    <property type="molecule type" value="Genomic_DNA"/>
</dbReference>
<dbReference type="AlphaFoldDB" id="K9HWA8"/>